<dbReference type="RefSeq" id="WP_148697150.1">
    <property type="nucleotide sequence ID" value="NZ_CP017834.1"/>
</dbReference>
<evidence type="ECO:0000259" key="9">
    <source>
        <dbReference type="PROSITE" id="PS51755"/>
    </source>
</evidence>
<dbReference type="NCBIfam" id="TIGR01387">
    <property type="entry name" value="cztR_silR_copR"/>
    <property type="match status" value="1"/>
</dbReference>
<evidence type="ECO:0000256" key="1">
    <source>
        <dbReference type="ARBA" id="ARBA00022553"/>
    </source>
</evidence>
<dbReference type="InterPro" id="IPR011006">
    <property type="entry name" value="CheY-like_superfamily"/>
</dbReference>
<dbReference type="GO" id="GO:0006355">
    <property type="term" value="P:regulation of DNA-templated transcription"/>
    <property type="evidence" value="ECO:0007669"/>
    <property type="project" value="InterPro"/>
</dbReference>
<keyword evidence="3" id="KW-0805">Transcription regulation</keyword>
<dbReference type="Proteomes" id="UP000184731">
    <property type="component" value="Chromosome"/>
</dbReference>
<evidence type="ECO:0000256" key="2">
    <source>
        <dbReference type="ARBA" id="ARBA00023012"/>
    </source>
</evidence>
<dbReference type="GO" id="GO:0000976">
    <property type="term" value="F:transcription cis-regulatory region binding"/>
    <property type="evidence" value="ECO:0007669"/>
    <property type="project" value="TreeGrafter"/>
</dbReference>
<dbReference type="PANTHER" id="PTHR48111">
    <property type="entry name" value="REGULATOR OF RPOS"/>
    <property type="match status" value="1"/>
</dbReference>
<dbReference type="InterPro" id="IPR039420">
    <property type="entry name" value="WalR-like"/>
</dbReference>
<dbReference type="GO" id="GO:0032993">
    <property type="term" value="C:protein-DNA complex"/>
    <property type="evidence" value="ECO:0007669"/>
    <property type="project" value="TreeGrafter"/>
</dbReference>
<dbReference type="OrthoDB" id="5290939at2"/>
<keyword evidence="2" id="KW-0902">Two-component regulatory system</keyword>
<evidence type="ECO:0000313" key="10">
    <source>
        <dbReference type="EMBL" id="APJ03419.1"/>
    </source>
</evidence>
<keyword evidence="4 7" id="KW-0238">DNA-binding</keyword>
<sequence length="223" mass="25633">MRILIIEDAEKTASFLKKGLTEKGYVVDIESNGQEGLYLAQMNNYDLIILDVMLPEMDGWSILKELRTSDNKTYIIMLTARDDIDDKVKGLNLGADDYLVKPFAFSELVARIQTILRRKPTIQKDIIVIGDLEVDLNKKRVSRGGVKIDLTPKEFMLLSLLIRNNNVALSRSEISEKIWNINFDTDTNVVDVHIRRLRAKIDDDYEKKFIKTVRGIGYMFDES</sequence>
<keyword evidence="1 6" id="KW-0597">Phosphoprotein</keyword>
<dbReference type="SUPFAM" id="SSF52172">
    <property type="entry name" value="CheY-like"/>
    <property type="match status" value="1"/>
</dbReference>
<dbReference type="SMART" id="SM00448">
    <property type="entry name" value="REC"/>
    <property type="match status" value="1"/>
</dbReference>
<evidence type="ECO:0000256" key="5">
    <source>
        <dbReference type="ARBA" id="ARBA00023163"/>
    </source>
</evidence>
<dbReference type="SMART" id="SM00862">
    <property type="entry name" value="Trans_reg_C"/>
    <property type="match status" value="1"/>
</dbReference>
<dbReference type="Gene3D" id="1.10.10.10">
    <property type="entry name" value="Winged helix-like DNA-binding domain superfamily/Winged helix DNA-binding domain"/>
    <property type="match status" value="1"/>
</dbReference>
<protein>
    <submittedName>
        <fullName evidence="10">DNA-binding response regulator</fullName>
    </submittedName>
</protein>
<dbReference type="EMBL" id="CP017834">
    <property type="protein sequence ID" value="APJ03419.1"/>
    <property type="molecule type" value="Genomic_DNA"/>
</dbReference>
<feature type="DNA-binding region" description="OmpR/PhoB-type" evidence="7">
    <location>
        <begin position="124"/>
        <end position="222"/>
    </location>
</feature>
<dbReference type="PROSITE" id="PS51755">
    <property type="entry name" value="OMPR_PHOB"/>
    <property type="match status" value="1"/>
</dbReference>
<reference evidence="10 11" key="1">
    <citation type="submission" date="2016-10" db="EMBL/GenBank/DDBJ databases">
        <title>Silvanigrella aquatica sp. nov., isolated from a freshwater lake located in the Black Forest, Germany, description of Silvanigrellaceae fam. nov., Silvanigrellales ord. nov., reclassification of the order Bdellovibrionales in the class Oligoflexia, reclassification of the families Bacteriovoracaceae and Halobacteriovoraceae in the new order Bacteriovoracales ord. nov., and reclassification of the family Pseudobacteriovoracaceae in the order Oligoflexiales.</title>
        <authorList>
            <person name="Hahn M.W."/>
            <person name="Schmidt J."/>
            <person name="Koll U."/>
            <person name="Rohde M."/>
            <person name="Verbag S."/>
            <person name="Pitt A."/>
            <person name="Nakai R."/>
            <person name="Naganuma T."/>
            <person name="Lang E."/>
        </authorList>
    </citation>
    <scope>NUCLEOTIDE SEQUENCE [LARGE SCALE GENOMIC DNA]</scope>
    <source>
        <strain evidence="10 11">MWH-Nonnen-W8red</strain>
    </source>
</reference>
<dbReference type="Gene3D" id="6.10.250.690">
    <property type="match status" value="1"/>
</dbReference>
<evidence type="ECO:0000256" key="4">
    <source>
        <dbReference type="ARBA" id="ARBA00023125"/>
    </source>
</evidence>
<evidence type="ECO:0000313" key="11">
    <source>
        <dbReference type="Proteomes" id="UP000184731"/>
    </source>
</evidence>
<evidence type="ECO:0000256" key="6">
    <source>
        <dbReference type="PROSITE-ProRule" id="PRU00169"/>
    </source>
</evidence>
<feature type="domain" description="OmpR/PhoB-type" evidence="9">
    <location>
        <begin position="124"/>
        <end position="222"/>
    </location>
</feature>
<dbReference type="PROSITE" id="PS50110">
    <property type="entry name" value="RESPONSE_REGULATORY"/>
    <property type="match status" value="1"/>
</dbReference>
<proteinExistence type="predicted"/>
<accession>A0A1L4CZP3</accession>
<dbReference type="Gene3D" id="3.40.50.2300">
    <property type="match status" value="1"/>
</dbReference>
<name>A0A1L4CZP3_9BACT</name>
<dbReference type="InterPro" id="IPR036388">
    <property type="entry name" value="WH-like_DNA-bd_sf"/>
</dbReference>
<dbReference type="FunFam" id="1.10.10.10:FF:000005">
    <property type="entry name" value="Two-component system response regulator"/>
    <property type="match status" value="1"/>
</dbReference>
<keyword evidence="11" id="KW-1185">Reference proteome</keyword>
<dbReference type="PANTHER" id="PTHR48111:SF76">
    <property type="entry name" value="TWO-COMPONENT RESPONSE REGULATOR"/>
    <property type="match status" value="1"/>
</dbReference>
<dbReference type="InterPro" id="IPR001867">
    <property type="entry name" value="OmpR/PhoB-type_DNA-bd"/>
</dbReference>
<feature type="domain" description="Response regulatory" evidence="8">
    <location>
        <begin position="2"/>
        <end position="116"/>
    </location>
</feature>
<dbReference type="GO" id="GO:0005829">
    <property type="term" value="C:cytosol"/>
    <property type="evidence" value="ECO:0007669"/>
    <property type="project" value="TreeGrafter"/>
</dbReference>
<feature type="modified residue" description="4-aspartylphosphate" evidence="6">
    <location>
        <position position="51"/>
    </location>
</feature>
<evidence type="ECO:0000256" key="3">
    <source>
        <dbReference type="ARBA" id="ARBA00023015"/>
    </source>
</evidence>
<dbReference type="STRING" id="1915309.AXG55_05670"/>
<dbReference type="GO" id="GO:0000156">
    <property type="term" value="F:phosphorelay response regulator activity"/>
    <property type="evidence" value="ECO:0007669"/>
    <property type="project" value="TreeGrafter"/>
</dbReference>
<evidence type="ECO:0000259" key="8">
    <source>
        <dbReference type="PROSITE" id="PS50110"/>
    </source>
</evidence>
<gene>
    <name evidence="10" type="ORF">AXG55_05670</name>
</gene>
<dbReference type="FunFam" id="3.40.50.2300:FF:000001">
    <property type="entry name" value="DNA-binding response regulator PhoB"/>
    <property type="match status" value="1"/>
</dbReference>
<keyword evidence="5" id="KW-0804">Transcription</keyword>
<evidence type="ECO:0000256" key="7">
    <source>
        <dbReference type="PROSITE-ProRule" id="PRU01091"/>
    </source>
</evidence>
<dbReference type="CDD" id="cd00383">
    <property type="entry name" value="trans_reg_C"/>
    <property type="match status" value="1"/>
</dbReference>
<dbReference type="Pfam" id="PF00072">
    <property type="entry name" value="Response_reg"/>
    <property type="match status" value="1"/>
</dbReference>
<dbReference type="InterPro" id="IPR001789">
    <property type="entry name" value="Sig_transdc_resp-reg_receiver"/>
</dbReference>
<dbReference type="CDD" id="cd19935">
    <property type="entry name" value="REC_OmpR_CusR-like"/>
    <property type="match status" value="1"/>
</dbReference>
<dbReference type="InterPro" id="IPR006291">
    <property type="entry name" value="CusR-like"/>
</dbReference>
<dbReference type="Pfam" id="PF00486">
    <property type="entry name" value="Trans_reg_C"/>
    <property type="match status" value="1"/>
</dbReference>
<dbReference type="AlphaFoldDB" id="A0A1L4CZP3"/>
<organism evidence="10 11">
    <name type="scientific">Silvanigrella aquatica</name>
    <dbReference type="NCBI Taxonomy" id="1915309"/>
    <lineage>
        <taxon>Bacteria</taxon>
        <taxon>Pseudomonadati</taxon>
        <taxon>Bdellovibrionota</taxon>
        <taxon>Oligoflexia</taxon>
        <taxon>Silvanigrellales</taxon>
        <taxon>Silvanigrellaceae</taxon>
        <taxon>Silvanigrella</taxon>
    </lineage>
</organism>
<dbReference type="KEGG" id="saqi:AXG55_05670"/>